<protein>
    <submittedName>
        <fullName evidence="4">DNA protecting protein DprA</fullName>
    </submittedName>
</protein>
<name>A0A1P8U8C3_9MICO</name>
<dbReference type="RefSeq" id="WP_076690657.1">
    <property type="nucleotide sequence ID" value="NZ_CP018762.1"/>
</dbReference>
<feature type="domain" description="Smf/DprA SLOG" evidence="2">
    <location>
        <begin position="112"/>
        <end position="324"/>
    </location>
</feature>
<gene>
    <name evidence="4" type="ORF">BOH66_08870</name>
</gene>
<sequence>MNVLESTPEHARRELAGIADALSEDDDLVVAYARAVWSCLVEPGDRVAGALIATCGPVRALEIAIATTGGAEVAHAAGIELGELDKARTRWHPRRGDVAERIAAARRAGARLVTPEDHAWPERVADLGPFAPVCLWVLGDVDALGASCPAVAVVGARAASGYGDMLADDLAAGAAAAGVAVISGAAYGIDGSAHRGALAAGGATTALLAGGVDRPYPAGHRDLLERIAAEGTVAAEVPCGSSPTKWRFLARNRLIAAMSDATVVVEAGWRSGSLNTAHHAAALGRPLGAVPGPVTSASSAGCHRLLREAQAECITSVADMMELLGLDAQAPGAVAPGADQGAGDLTRILDALSDRSARSGYDIARRAGFGAEEATALLGLLELEGTVERRPGGWVRARHRAAATLW</sequence>
<dbReference type="Gene3D" id="1.10.10.10">
    <property type="entry name" value="Winged helix-like DNA-binding domain superfamily/Winged helix DNA-binding domain"/>
    <property type="match status" value="1"/>
</dbReference>
<evidence type="ECO:0000256" key="1">
    <source>
        <dbReference type="ARBA" id="ARBA00006525"/>
    </source>
</evidence>
<dbReference type="Proteomes" id="UP000187185">
    <property type="component" value="Chromosome"/>
</dbReference>
<accession>A0A1P8U8C3</accession>
<evidence type="ECO:0000259" key="2">
    <source>
        <dbReference type="Pfam" id="PF02481"/>
    </source>
</evidence>
<keyword evidence="5" id="KW-1185">Reference proteome</keyword>
<organism evidence="4 5">
    <name type="scientific">Microbacterium aurum</name>
    <dbReference type="NCBI Taxonomy" id="36805"/>
    <lineage>
        <taxon>Bacteria</taxon>
        <taxon>Bacillati</taxon>
        <taxon>Actinomycetota</taxon>
        <taxon>Actinomycetes</taxon>
        <taxon>Micrococcales</taxon>
        <taxon>Microbacteriaceae</taxon>
        <taxon>Microbacterium</taxon>
    </lineage>
</organism>
<feature type="domain" description="DprA winged helix" evidence="3">
    <location>
        <begin position="336"/>
        <end position="393"/>
    </location>
</feature>
<evidence type="ECO:0000313" key="5">
    <source>
        <dbReference type="Proteomes" id="UP000187185"/>
    </source>
</evidence>
<dbReference type="InterPro" id="IPR057666">
    <property type="entry name" value="DrpA_SLOG"/>
</dbReference>
<evidence type="ECO:0000313" key="4">
    <source>
        <dbReference type="EMBL" id="APZ34344.1"/>
    </source>
</evidence>
<dbReference type="PANTHER" id="PTHR43022">
    <property type="entry name" value="PROTEIN SMF"/>
    <property type="match status" value="1"/>
</dbReference>
<dbReference type="NCBIfam" id="TIGR00732">
    <property type="entry name" value="dprA"/>
    <property type="match status" value="1"/>
</dbReference>
<dbReference type="STRING" id="36805.BOH66_08870"/>
<dbReference type="PANTHER" id="PTHR43022:SF1">
    <property type="entry name" value="PROTEIN SMF"/>
    <property type="match status" value="1"/>
</dbReference>
<dbReference type="SUPFAM" id="SSF102405">
    <property type="entry name" value="MCP/YpsA-like"/>
    <property type="match status" value="1"/>
</dbReference>
<dbReference type="KEGG" id="maur:BOH66_08870"/>
<dbReference type="Gene3D" id="3.40.50.450">
    <property type="match status" value="1"/>
</dbReference>
<dbReference type="Pfam" id="PF02481">
    <property type="entry name" value="DNA_processg_A"/>
    <property type="match status" value="1"/>
</dbReference>
<dbReference type="EMBL" id="CP018762">
    <property type="protein sequence ID" value="APZ34344.1"/>
    <property type="molecule type" value="Genomic_DNA"/>
</dbReference>
<dbReference type="AlphaFoldDB" id="A0A1P8U8C3"/>
<proteinExistence type="inferred from homology"/>
<dbReference type="GO" id="GO:0009294">
    <property type="term" value="P:DNA-mediated transformation"/>
    <property type="evidence" value="ECO:0007669"/>
    <property type="project" value="InterPro"/>
</dbReference>
<dbReference type="InterPro" id="IPR003488">
    <property type="entry name" value="DprA"/>
</dbReference>
<reference evidence="4 5" key="1">
    <citation type="submission" date="2016-12" db="EMBL/GenBank/DDBJ databases">
        <title>Complete genome sequence of Microbacterium aurum KACC 15219.</title>
        <authorList>
            <person name="Jung Y."/>
            <person name="Shin J.-H."/>
            <person name="Lee Y.-J."/>
            <person name="Yi H."/>
            <person name="Bahn Y.-S."/>
            <person name="Kim J.F."/>
            <person name="Lee D.-W."/>
        </authorList>
    </citation>
    <scope>NUCLEOTIDE SEQUENCE [LARGE SCALE GENOMIC DNA]</scope>
    <source>
        <strain evidence="4 5">KACC 15219</strain>
    </source>
</reference>
<dbReference type="InterPro" id="IPR041614">
    <property type="entry name" value="DprA_WH"/>
</dbReference>
<comment type="similarity">
    <text evidence="1">Belongs to the DprA/Smf family.</text>
</comment>
<dbReference type="OrthoDB" id="9785707at2"/>
<dbReference type="Pfam" id="PF17782">
    <property type="entry name" value="WHD_DprA"/>
    <property type="match status" value="1"/>
</dbReference>
<evidence type="ECO:0000259" key="3">
    <source>
        <dbReference type="Pfam" id="PF17782"/>
    </source>
</evidence>
<dbReference type="InterPro" id="IPR036388">
    <property type="entry name" value="WH-like_DNA-bd_sf"/>
</dbReference>